<reference evidence="1" key="1">
    <citation type="journal article" date="2014" name="Front. Microbiol.">
        <title>High frequency of phylogenetically diverse reductive dehalogenase-homologous genes in deep subseafloor sedimentary metagenomes.</title>
        <authorList>
            <person name="Kawai M."/>
            <person name="Futagami T."/>
            <person name="Toyoda A."/>
            <person name="Takaki Y."/>
            <person name="Nishi S."/>
            <person name="Hori S."/>
            <person name="Arai W."/>
            <person name="Tsubouchi T."/>
            <person name="Morono Y."/>
            <person name="Uchiyama I."/>
            <person name="Ito T."/>
            <person name="Fujiyama A."/>
            <person name="Inagaki F."/>
            <person name="Takami H."/>
        </authorList>
    </citation>
    <scope>NUCLEOTIDE SEQUENCE</scope>
    <source>
        <strain evidence="1">Expedition CK06-06</strain>
    </source>
</reference>
<accession>X1UFD4</accession>
<comment type="caution">
    <text evidence="1">The sequence shown here is derived from an EMBL/GenBank/DDBJ whole genome shotgun (WGS) entry which is preliminary data.</text>
</comment>
<evidence type="ECO:0000313" key="1">
    <source>
        <dbReference type="EMBL" id="GAJ02282.1"/>
    </source>
</evidence>
<sequence>ATLKPQYENTNFADRSYKVDFYLLGSSGINYLIEFKTDQSSRRDKQDIYLREAREVKMKAIVDGICHIAQVSTYKSKYSYLLDKLFKLGLIDKDRRYSGKSQDVDIIYIQPQDSKDNKCICFNWISNWMRQKYNNNDFELQFALLLQEWAT</sequence>
<proteinExistence type="predicted"/>
<name>X1UFD4_9ZZZZ</name>
<organism evidence="1">
    <name type="scientific">marine sediment metagenome</name>
    <dbReference type="NCBI Taxonomy" id="412755"/>
    <lineage>
        <taxon>unclassified sequences</taxon>
        <taxon>metagenomes</taxon>
        <taxon>ecological metagenomes</taxon>
    </lineage>
</organism>
<feature type="non-terminal residue" evidence="1">
    <location>
        <position position="1"/>
    </location>
</feature>
<dbReference type="AlphaFoldDB" id="X1UFD4"/>
<protein>
    <submittedName>
        <fullName evidence="1">Uncharacterized protein</fullName>
    </submittedName>
</protein>
<dbReference type="EMBL" id="BARW01016195">
    <property type="protein sequence ID" value="GAJ02282.1"/>
    <property type="molecule type" value="Genomic_DNA"/>
</dbReference>
<gene>
    <name evidence="1" type="ORF">S12H4_28251</name>
</gene>